<dbReference type="AlphaFoldDB" id="A0A844F9G6"/>
<keyword evidence="1" id="KW-0812">Transmembrane</keyword>
<feature type="transmembrane region" description="Helical" evidence="1">
    <location>
        <begin position="21"/>
        <end position="39"/>
    </location>
</feature>
<accession>A0A844F9G6</accession>
<gene>
    <name evidence="2" type="ORF">FYJ37_12610</name>
</gene>
<name>A0A844F9G6_CLOSV</name>
<dbReference type="Proteomes" id="UP000462363">
    <property type="component" value="Unassembled WGS sequence"/>
</dbReference>
<protein>
    <submittedName>
        <fullName evidence="2">Uncharacterized protein</fullName>
    </submittedName>
</protein>
<dbReference type="Pfam" id="PF20563">
    <property type="entry name" value="DUF6773"/>
    <property type="match status" value="1"/>
</dbReference>
<feature type="transmembrane region" description="Helical" evidence="1">
    <location>
        <begin position="81"/>
        <end position="102"/>
    </location>
</feature>
<feature type="transmembrane region" description="Helical" evidence="1">
    <location>
        <begin position="108"/>
        <end position="130"/>
    </location>
</feature>
<evidence type="ECO:0000313" key="2">
    <source>
        <dbReference type="EMBL" id="MSS41170.1"/>
    </source>
</evidence>
<keyword evidence="1" id="KW-1133">Transmembrane helix</keyword>
<dbReference type="RefSeq" id="WP_004608125.1">
    <property type="nucleotide sequence ID" value="NZ_AP025569.1"/>
</dbReference>
<comment type="caution">
    <text evidence="2">The sequence shown here is derived from an EMBL/GenBank/DDBJ whole genome shotgun (WGS) entry which is preliminary data.</text>
</comment>
<dbReference type="GeneID" id="62696116"/>
<evidence type="ECO:0000313" key="3">
    <source>
        <dbReference type="Proteomes" id="UP000462363"/>
    </source>
</evidence>
<proteinExistence type="predicted"/>
<organism evidence="2 3">
    <name type="scientific">Clostridium scindens (strain JCM 10418 / VPI 12708)</name>
    <dbReference type="NCBI Taxonomy" id="29347"/>
    <lineage>
        <taxon>Bacteria</taxon>
        <taxon>Bacillati</taxon>
        <taxon>Bacillota</taxon>
        <taxon>Clostridia</taxon>
        <taxon>Lachnospirales</taxon>
        <taxon>Lachnospiraceae</taxon>
    </lineage>
</organism>
<reference evidence="2 3" key="1">
    <citation type="submission" date="2019-08" db="EMBL/GenBank/DDBJ databases">
        <title>In-depth cultivation of the pig gut microbiome towards novel bacterial diversity and tailored functional studies.</title>
        <authorList>
            <person name="Wylensek D."/>
            <person name="Hitch T.C.A."/>
            <person name="Clavel T."/>
        </authorList>
    </citation>
    <scope>NUCLEOTIDE SEQUENCE [LARGE SCALE GENOMIC DNA]</scope>
    <source>
        <strain evidence="2 3">BL-389-WT-3D</strain>
    </source>
</reference>
<dbReference type="InterPro" id="IPR046664">
    <property type="entry name" value="DUF6773"/>
</dbReference>
<keyword evidence="1" id="KW-0472">Membrane</keyword>
<evidence type="ECO:0000256" key="1">
    <source>
        <dbReference type="SAM" id="Phobius"/>
    </source>
</evidence>
<feature type="transmembrane region" description="Helical" evidence="1">
    <location>
        <begin position="51"/>
        <end position="69"/>
    </location>
</feature>
<sequence>MKKIVDERQELELLKIERAGFYVLFFALAADISAKTLFFQVPFRALIGENVAFLAGCVTILAGCMKRGLWNYSSKPGLKNYLLSSLIGTLIFGLMFLASLIYRDIPHAGYAALIFAISIFILMFATLAAIGEYTKKRQAKLDQEYEDEDE</sequence>
<dbReference type="EMBL" id="VUMB01000027">
    <property type="protein sequence ID" value="MSS41170.1"/>
    <property type="molecule type" value="Genomic_DNA"/>
</dbReference>